<evidence type="ECO:0000313" key="9">
    <source>
        <dbReference type="Proteomes" id="UP000199320"/>
    </source>
</evidence>
<dbReference type="OrthoDB" id="8523at2157"/>
<evidence type="ECO:0000313" key="8">
    <source>
        <dbReference type="EMBL" id="SES73999.1"/>
    </source>
</evidence>
<dbReference type="PANTHER" id="PTHR32089">
    <property type="entry name" value="METHYL-ACCEPTING CHEMOTAXIS PROTEIN MCPB"/>
    <property type="match status" value="1"/>
</dbReference>
<dbReference type="GO" id="GO:0019825">
    <property type="term" value="F:oxygen binding"/>
    <property type="evidence" value="ECO:0007669"/>
    <property type="project" value="InterPro"/>
</dbReference>
<dbReference type="RefSeq" id="WP_092929319.1">
    <property type="nucleotide sequence ID" value="NZ_FMZP01000002.1"/>
</dbReference>
<evidence type="ECO:0000256" key="2">
    <source>
        <dbReference type="ARBA" id="ARBA00029447"/>
    </source>
</evidence>
<proteinExistence type="inferred from homology"/>
<evidence type="ECO:0000256" key="3">
    <source>
        <dbReference type="PROSITE-ProRule" id="PRU00284"/>
    </source>
</evidence>
<dbReference type="Pfam" id="PF11563">
    <property type="entry name" value="Protoglobin"/>
    <property type="match status" value="1"/>
</dbReference>
<keyword evidence="1 3" id="KW-0807">Transducer</keyword>
<dbReference type="InterPro" id="IPR012292">
    <property type="entry name" value="Globin/Proto"/>
</dbReference>
<gene>
    <name evidence="8" type="ORF">SAMN04488694_101289</name>
    <name evidence="7" type="ORF">SAMN05192552_1002259</name>
</gene>
<dbReference type="Pfam" id="PF00015">
    <property type="entry name" value="MCPsignal"/>
    <property type="match status" value="1"/>
</dbReference>
<dbReference type="InterPro" id="IPR044398">
    <property type="entry name" value="Globin-sensor_dom"/>
</dbReference>
<evidence type="ECO:0000313" key="7">
    <source>
        <dbReference type="EMBL" id="SDC25955.1"/>
    </source>
</evidence>
<keyword evidence="9" id="KW-1185">Reference proteome</keyword>
<evidence type="ECO:0000256" key="4">
    <source>
        <dbReference type="SAM" id="Coils"/>
    </source>
</evidence>
<dbReference type="GO" id="GO:0016020">
    <property type="term" value="C:membrane"/>
    <property type="evidence" value="ECO:0007669"/>
    <property type="project" value="InterPro"/>
</dbReference>
<sequence length="543" mass="61943">MGETPQFGSVGYSSNVDAGDLVDRIGLTEDEIEWRKQYIDFTDEDIERLRRYEETFNLRGDDVAEMFYEKIEDNPQVREIIDRSPRSVEQLKWSQKMYLVTLATGDYDQGYFENRARIGKLHDMLEMPMKHYIGQYGVYYNLLLPIISERIQSDISEAIRAAIDRQAQRQDDDDESTGRLSSLLGRGGTDTDDDEAFETTIEELEDELSERIDTRIDELHSILKIINLDMQVAIDTYIDSYSSVEDLLEHQQHVTNRVSHSMQDISTAGEAIGQNVDDINRSVERQSEQTQLASSDMQEISVAIEQLATTTESILEGEGLLDRVETGEDRCEQLLESMEDATDAEAHASRELETLEETLDELDDIHDVIGEAAEKTKTLAVNANVEASRSRPDDSFTVVADEFQQLSETIQRQTKAADERVATLREQTDETRRSIDENQQRLERNLERSSDVYEAIDDVRESVTTFTDDVRELSSLVDDQASNTQEMAARLDAIDDEIQSIGDDLERVTAAIEEQFSKVETVESVVTELSERGDQRRERHGIR</sequence>
<evidence type="ECO:0000259" key="6">
    <source>
        <dbReference type="PROSITE" id="PS50111"/>
    </source>
</evidence>
<dbReference type="GO" id="GO:0020037">
    <property type="term" value="F:heme binding"/>
    <property type="evidence" value="ECO:0007669"/>
    <property type="project" value="InterPro"/>
</dbReference>
<comment type="similarity">
    <text evidence="2">Belongs to the methyl-accepting chemotaxis (MCP) protein family.</text>
</comment>
<accession>A0A1G6K5S0</accession>
<dbReference type="PROSITE" id="PS50111">
    <property type="entry name" value="CHEMOTAXIS_TRANSDUC_2"/>
    <property type="match status" value="1"/>
</dbReference>
<name>A0A1G6K5S0_9EURY</name>
<dbReference type="EMBL" id="FOIC01000001">
    <property type="protein sequence ID" value="SES73999.1"/>
    <property type="molecule type" value="Genomic_DNA"/>
</dbReference>
<dbReference type="Proteomes" id="UP000199320">
    <property type="component" value="Unassembled WGS sequence"/>
</dbReference>
<feature type="coiled-coil region" evidence="4">
    <location>
        <begin position="324"/>
        <end position="365"/>
    </location>
</feature>
<evidence type="ECO:0000256" key="5">
    <source>
        <dbReference type="SAM" id="MobiDB-lite"/>
    </source>
</evidence>
<dbReference type="InterPro" id="IPR039379">
    <property type="entry name" value="Protoglobin_sensor_dom"/>
</dbReference>
<dbReference type="InterPro" id="IPR004089">
    <property type="entry name" value="MCPsignal_dom"/>
</dbReference>
<reference evidence="8" key="1">
    <citation type="submission" date="2016-10" db="EMBL/GenBank/DDBJ databases">
        <authorList>
            <person name="de Groot N.N."/>
        </authorList>
    </citation>
    <scope>NUCLEOTIDE SEQUENCE [LARGE SCALE GENOMIC DNA]</scope>
    <source>
        <strain evidence="8">CDM_6</strain>
    </source>
</reference>
<keyword evidence="4" id="KW-0175">Coiled coil</keyword>
<protein>
    <submittedName>
        <fullName evidence="7">Methyl-accepting chemotaxis protein</fullName>
    </submittedName>
</protein>
<dbReference type="Gene3D" id="1.10.287.950">
    <property type="entry name" value="Methyl-accepting chemotaxis protein"/>
    <property type="match status" value="1"/>
</dbReference>
<dbReference type="GO" id="GO:0007165">
    <property type="term" value="P:signal transduction"/>
    <property type="evidence" value="ECO:0007669"/>
    <property type="project" value="UniProtKB-KW"/>
</dbReference>
<dbReference type="SUPFAM" id="SSF58104">
    <property type="entry name" value="Methyl-accepting chemotaxis protein (MCP) signaling domain"/>
    <property type="match status" value="2"/>
</dbReference>
<evidence type="ECO:0000256" key="1">
    <source>
        <dbReference type="ARBA" id="ARBA00023224"/>
    </source>
</evidence>
<dbReference type="CDD" id="cd01068">
    <property type="entry name" value="globin_sensor"/>
    <property type="match status" value="1"/>
</dbReference>
<reference evidence="9 10" key="2">
    <citation type="submission" date="2016-10" db="EMBL/GenBank/DDBJ databases">
        <authorList>
            <person name="Varghese N."/>
            <person name="Submissions S."/>
        </authorList>
    </citation>
    <scope>NUCLEOTIDE SEQUENCE [LARGE SCALE GENOMIC DNA]</scope>
    <source>
        <strain evidence="7 10">CDM_1</strain>
        <strain evidence="9">CDM_6</strain>
    </source>
</reference>
<feature type="domain" description="Methyl-accepting transducer" evidence="6">
    <location>
        <begin position="261"/>
        <end position="495"/>
    </location>
</feature>
<feature type="region of interest" description="Disordered" evidence="5">
    <location>
        <begin position="165"/>
        <end position="194"/>
    </location>
</feature>
<dbReference type="SMART" id="SM00283">
    <property type="entry name" value="MA"/>
    <property type="match status" value="1"/>
</dbReference>
<dbReference type="SUPFAM" id="SSF46458">
    <property type="entry name" value="Globin-like"/>
    <property type="match status" value="1"/>
</dbReference>
<dbReference type="InterPro" id="IPR009050">
    <property type="entry name" value="Globin-like_sf"/>
</dbReference>
<dbReference type="AlphaFoldDB" id="A0A1G6K5S0"/>
<evidence type="ECO:0000313" key="10">
    <source>
        <dbReference type="Proteomes" id="UP000324021"/>
    </source>
</evidence>
<dbReference type="Gene3D" id="1.10.490.10">
    <property type="entry name" value="Globins"/>
    <property type="match status" value="1"/>
</dbReference>
<organism evidence="7 10">
    <name type="scientific">Natrinema hispanicum</name>
    <dbReference type="NCBI Taxonomy" id="392421"/>
    <lineage>
        <taxon>Archaea</taxon>
        <taxon>Methanobacteriati</taxon>
        <taxon>Methanobacteriota</taxon>
        <taxon>Stenosarchaea group</taxon>
        <taxon>Halobacteria</taxon>
        <taxon>Halobacteriales</taxon>
        <taxon>Natrialbaceae</taxon>
        <taxon>Natrinema</taxon>
    </lineage>
</organism>
<dbReference type="EMBL" id="FMZP01000002">
    <property type="protein sequence ID" value="SDC25955.1"/>
    <property type="molecule type" value="Genomic_DNA"/>
</dbReference>
<dbReference type="Proteomes" id="UP000324021">
    <property type="component" value="Unassembled WGS sequence"/>
</dbReference>
<dbReference type="STRING" id="392421.SAMN04488694_101289"/>
<dbReference type="PANTHER" id="PTHR32089:SF112">
    <property type="entry name" value="LYSOZYME-LIKE PROTEIN-RELATED"/>
    <property type="match status" value="1"/>
</dbReference>